<evidence type="ECO:0000313" key="4">
    <source>
        <dbReference type="Proteomes" id="UP000283063"/>
    </source>
</evidence>
<keyword evidence="1" id="KW-0732">Signal</keyword>
<dbReference type="OrthoDB" id="5506472at2"/>
<dbReference type="PANTHER" id="PTHR30570:SF1">
    <property type="entry name" value="PHOSPHATE-BINDING PROTEIN PSTS"/>
    <property type="match status" value="1"/>
</dbReference>
<gene>
    <name evidence="3" type="ORF">EBB79_03495</name>
</gene>
<dbReference type="PANTHER" id="PTHR30570">
    <property type="entry name" value="PERIPLASMIC PHOSPHATE BINDING COMPONENT OF PHOSPHATE ABC TRANSPORTER"/>
    <property type="match status" value="1"/>
</dbReference>
<name>A0A3T0MZ87_9RHOB</name>
<dbReference type="InterPro" id="IPR050811">
    <property type="entry name" value="Phosphate_ABC_transporter"/>
</dbReference>
<dbReference type="InterPro" id="IPR024370">
    <property type="entry name" value="PBP_domain"/>
</dbReference>
<dbReference type="Proteomes" id="UP000283063">
    <property type="component" value="Chromosome"/>
</dbReference>
<organism evidence="3 4">
    <name type="scientific">Parasedimentitalea marina</name>
    <dbReference type="NCBI Taxonomy" id="2483033"/>
    <lineage>
        <taxon>Bacteria</taxon>
        <taxon>Pseudomonadati</taxon>
        <taxon>Pseudomonadota</taxon>
        <taxon>Alphaproteobacteria</taxon>
        <taxon>Rhodobacterales</taxon>
        <taxon>Paracoccaceae</taxon>
        <taxon>Parasedimentitalea</taxon>
    </lineage>
</organism>
<dbReference type="KEGG" id="sedi:EBB79_03495"/>
<dbReference type="AlphaFoldDB" id="A0A3T0MZ87"/>
<evidence type="ECO:0000256" key="1">
    <source>
        <dbReference type="ARBA" id="ARBA00022729"/>
    </source>
</evidence>
<accession>A0A3T0MZ87</accession>
<dbReference type="EMBL" id="CP033219">
    <property type="protein sequence ID" value="AZV77049.1"/>
    <property type="molecule type" value="Genomic_DNA"/>
</dbReference>
<dbReference type="RefSeq" id="WP_127747595.1">
    <property type="nucleotide sequence ID" value="NZ_CP033219.1"/>
</dbReference>
<proteinExistence type="predicted"/>
<feature type="domain" description="PBP" evidence="2">
    <location>
        <begin position="27"/>
        <end position="260"/>
    </location>
</feature>
<dbReference type="PROSITE" id="PS51257">
    <property type="entry name" value="PROKAR_LIPOPROTEIN"/>
    <property type="match status" value="1"/>
</dbReference>
<evidence type="ECO:0000259" key="2">
    <source>
        <dbReference type="Pfam" id="PF12849"/>
    </source>
</evidence>
<dbReference type="SUPFAM" id="SSF53850">
    <property type="entry name" value="Periplasmic binding protein-like II"/>
    <property type="match status" value="1"/>
</dbReference>
<sequence>MAKVTLSFAVQVGATVAALFSGSIACADTLRIGGTGAALGSMSVLAEAFEDRNPGNTIQVLPSLGSSGGVKALVAQAIDLSVSARPLKDKETAAGASAKAYARTQLVFATTRGNDVTGVTTEQLEQVYNGTISHWADGRPIRLVMRPAAESDTRILRGLSVELDRAVGIALDRPGLVSATNDQENAALLERLEGSLGMIPMGQIATENRRLNILSLDGHDPTDTSENAPDGPLTKTFYLVSTDNISPLASDFRDFVYSDEGRALLSDYAFTPAG</sequence>
<keyword evidence="4" id="KW-1185">Reference proteome</keyword>
<protein>
    <submittedName>
        <fullName evidence="3">ABC transporter substrate-binding protein</fullName>
    </submittedName>
</protein>
<reference evidence="3 4" key="1">
    <citation type="submission" date="2018-10" db="EMBL/GenBank/DDBJ databases">
        <title>Parasedimentitalea marina sp. nov., a psychrophilic bacterium isolated from deep seawater of the New Britain Trench.</title>
        <authorList>
            <person name="Cao J."/>
        </authorList>
    </citation>
    <scope>NUCLEOTIDE SEQUENCE [LARGE SCALE GENOMIC DNA]</scope>
    <source>
        <strain evidence="3 4">W43</strain>
    </source>
</reference>
<evidence type="ECO:0000313" key="3">
    <source>
        <dbReference type="EMBL" id="AZV77049.1"/>
    </source>
</evidence>
<dbReference type="Pfam" id="PF12849">
    <property type="entry name" value="PBP_like_2"/>
    <property type="match status" value="1"/>
</dbReference>
<dbReference type="Gene3D" id="3.40.190.10">
    <property type="entry name" value="Periplasmic binding protein-like II"/>
    <property type="match status" value="2"/>
</dbReference>